<sequence>MTITGSIANALSGLNATSRRAEVVSSNIANANTDGYGVRQLDVSAATVGGGGSGVRIDGVTRLIDNGIIQDRRLADAGVGSNTTYMKFFENLEKQIGIPEEPGSLSGRFAAFESALITAASDPASEPGLNAALNEARGITQHLKQTSDSIQTLREEADNAISTQVKQLNEALQQVKDLNVSIAATQARGLDTAALMDQRQRVIDGVSSIVPVNQVARDNGTVALFTRGGAVLVDSKAAEIGFTPTKVITPGMSAGSPLSGLTLNGVPIDTSSEHSMLKGGSLIAEFAVRDELAPDAQAQMDAIARNLVERFQSVTTDPTLGPTVAGLFTDSGAAFDPLNEEGLSARLEINALVDPAAGGEIRRLRDGIGAATPGDVGDATQLQRLASALQAPQTVLSGGFSAEPRSMTVLTSDLLSGFGIQRQAAEANLSYSNAQYETFRTLELQAGVDTDREMQELLLVEQAYAANARVLQTADELIQMLIGL</sequence>
<keyword evidence="12" id="KW-0282">Flagellum</keyword>
<dbReference type="SUPFAM" id="SSF64518">
    <property type="entry name" value="Phase 1 flagellin"/>
    <property type="match status" value="1"/>
</dbReference>
<keyword evidence="13" id="KW-1185">Reference proteome</keyword>
<dbReference type="InterPro" id="IPR001444">
    <property type="entry name" value="Flag_bb_rod_N"/>
</dbReference>
<name>A0A8J7IN08_9RHOB</name>
<protein>
    <recommendedName>
        <fullName evidence="4 7">Flagellar hook-associated protein 1</fullName>
        <shortName evidence="7">HAP1</shortName>
    </recommendedName>
</protein>
<comment type="caution">
    <text evidence="12">The sequence shown here is derived from an EMBL/GenBank/DDBJ whole genome shotgun (WGS) entry which is preliminary data.</text>
</comment>
<accession>A0A8J7IN08</accession>
<evidence type="ECO:0000256" key="7">
    <source>
        <dbReference type="RuleBase" id="RU362065"/>
    </source>
</evidence>
<organism evidence="12 13">
    <name type="scientific">Halocynthiibacter styelae</name>
    <dbReference type="NCBI Taxonomy" id="2761955"/>
    <lineage>
        <taxon>Bacteria</taxon>
        <taxon>Pseudomonadati</taxon>
        <taxon>Pseudomonadota</taxon>
        <taxon>Alphaproteobacteria</taxon>
        <taxon>Rhodobacterales</taxon>
        <taxon>Paracoccaceae</taxon>
        <taxon>Halocynthiibacter</taxon>
    </lineage>
</organism>
<dbReference type="GO" id="GO:0009425">
    <property type="term" value="C:bacterial-type flagellum basal body"/>
    <property type="evidence" value="ECO:0007669"/>
    <property type="project" value="UniProtKB-SubCell"/>
</dbReference>
<reference evidence="12" key="1">
    <citation type="submission" date="2020-10" db="EMBL/GenBank/DDBJ databases">
        <title>Paenihalocynthiibacter styelae gen. nov., sp. nov., isolated from stalked sea squirt Styela clava.</title>
        <authorList>
            <person name="Kim Y.-O."/>
            <person name="Yoon J.-H."/>
        </authorList>
    </citation>
    <scope>NUCLEOTIDE SEQUENCE</scope>
    <source>
        <strain evidence="12">MYP1-1</strain>
    </source>
</reference>
<evidence type="ECO:0000256" key="6">
    <source>
        <dbReference type="ARBA" id="ARBA00023143"/>
    </source>
</evidence>
<keyword evidence="12" id="KW-0966">Cell projection</keyword>
<dbReference type="GO" id="GO:0044780">
    <property type="term" value="P:bacterial-type flagellum assembly"/>
    <property type="evidence" value="ECO:0007669"/>
    <property type="project" value="InterPro"/>
</dbReference>
<dbReference type="InterPro" id="IPR053927">
    <property type="entry name" value="FlgK_helical"/>
</dbReference>
<evidence type="ECO:0000256" key="8">
    <source>
        <dbReference type="SAM" id="Coils"/>
    </source>
</evidence>
<dbReference type="PRINTS" id="PR01005">
    <property type="entry name" value="FLGHOOKAP1"/>
</dbReference>
<dbReference type="GO" id="GO:0005576">
    <property type="term" value="C:extracellular region"/>
    <property type="evidence" value="ECO:0007669"/>
    <property type="project" value="UniProtKB-SubCell"/>
</dbReference>
<keyword evidence="8" id="KW-0175">Coiled coil</keyword>
<dbReference type="Pfam" id="PF22638">
    <property type="entry name" value="FlgK_D1"/>
    <property type="match status" value="1"/>
</dbReference>
<dbReference type="GO" id="GO:0009424">
    <property type="term" value="C:bacterial-type flagellum hook"/>
    <property type="evidence" value="ECO:0007669"/>
    <property type="project" value="UniProtKB-UniRule"/>
</dbReference>
<dbReference type="InterPro" id="IPR019776">
    <property type="entry name" value="Flagellar_basal_body_rod_CS"/>
</dbReference>
<gene>
    <name evidence="7 12" type="primary">flgK</name>
    <name evidence="12" type="ORF">H1D41_08860</name>
</gene>
<keyword evidence="6 7" id="KW-0975">Bacterial flagellum</keyword>
<keyword evidence="12" id="KW-0969">Cilium</keyword>
<evidence type="ECO:0000259" key="9">
    <source>
        <dbReference type="Pfam" id="PF00460"/>
    </source>
</evidence>
<feature type="domain" description="Flagellar basal-body/hook protein C-terminal" evidence="10">
    <location>
        <begin position="446"/>
        <end position="483"/>
    </location>
</feature>
<dbReference type="PROSITE" id="PS00588">
    <property type="entry name" value="FLAGELLA_BB_ROD"/>
    <property type="match status" value="1"/>
</dbReference>
<dbReference type="Pfam" id="PF06429">
    <property type="entry name" value="Flg_bbr_C"/>
    <property type="match status" value="1"/>
</dbReference>
<dbReference type="EMBL" id="JADCKQ010000005">
    <property type="protein sequence ID" value="MBI1493741.1"/>
    <property type="molecule type" value="Genomic_DNA"/>
</dbReference>
<dbReference type="GO" id="GO:0005198">
    <property type="term" value="F:structural molecule activity"/>
    <property type="evidence" value="ECO:0007669"/>
    <property type="project" value="UniProtKB-UniRule"/>
</dbReference>
<evidence type="ECO:0000256" key="4">
    <source>
        <dbReference type="ARBA" id="ARBA00016244"/>
    </source>
</evidence>
<dbReference type="Proteomes" id="UP000640583">
    <property type="component" value="Unassembled WGS sequence"/>
</dbReference>
<evidence type="ECO:0000313" key="12">
    <source>
        <dbReference type="EMBL" id="MBI1493741.1"/>
    </source>
</evidence>
<dbReference type="NCBIfam" id="TIGR02492">
    <property type="entry name" value="flgK_ends"/>
    <property type="match status" value="1"/>
</dbReference>
<evidence type="ECO:0000259" key="10">
    <source>
        <dbReference type="Pfam" id="PF06429"/>
    </source>
</evidence>
<keyword evidence="5 7" id="KW-0964">Secreted</keyword>
<evidence type="ECO:0000256" key="1">
    <source>
        <dbReference type="ARBA" id="ARBA00004117"/>
    </source>
</evidence>
<feature type="domain" description="Flagellar basal body rod protein N-terminal" evidence="9">
    <location>
        <begin position="9"/>
        <end position="36"/>
    </location>
</feature>
<comment type="subcellular location">
    <subcellularLocation>
        <location evidence="1">Bacterial flagellum basal body</location>
    </subcellularLocation>
    <subcellularLocation>
        <location evidence="2 7">Secreted</location>
    </subcellularLocation>
</comment>
<proteinExistence type="inferred from homology"/>
<dbReference type="Pfam" id="PF00460">
    <property type="entry name" value="Flg_bb_rod"/>
    <property type="match status" value="1"/>
</dbReference>
<dbReference type="PANTHER" id="PTHR30033:SF1">
    <property type="entry name" value="FLAGELLAR HOOK-ASSOCIATED PROTEIN 1"/>
    <property type="match status" value="1"/>
</dbReference>
<feature type="coiled-coil region" evidence="8">
    <location>
        <begin position="143"/>
        <end position="188"/>
    </location>
</feature>
<evidence type="ECO:0000259" key="11">
    <source>
        <dbReference type="Pfam" id="PF22638"/>
    </source>
</evidence>
<dbReference type="RefSeq" id="WP_228848560.1">
    <property type="nucleotide sequence ID" value="NZ_JADCKQ010000005.1"/>
</dbReference>
<evidence type="ECO:0000313" key="13">
    <source>
        <dbReference type="Proteomes" id="UP000640583"/>
    </source>
</evidence>
<dbReference type="InterPro" id="IPR002371">
    <property type="entry name" value="FlgK"/>
</dbReference>
<comment type="similarity">
    <text evidence="3 7">Belongs to the flagella basal body rod proteins family.</text>
</comment>
<dbReference type="PANTHER" id="PTHR30033">
    <property type="entry name" value="FLAGELLAR HOOK-ASSOCIATED PROTEIN 1"/>
    <property type="match status" value="1"/>
</dbReference>
<dbReference type="InterPro" id="IPR010930">
    <property type="entry name" value="Flg_bb/hook_C_dom"/>
</dbReference>
<evidence type="ECO:0000256" key="5">
    <source>
        <dbReference type="ARBA" id="ARBA00022525"/>
    </source>
</evidence>
<evidence type="ECO:0000256" key="2">
    <source>
        <dbReference type="ARBA" id="ARBA00004613"/>
    </source>
</evidence>
<feature type="domain" description="Flagellar hook-associated protein FlgK helical" evidence="11">
    <location>
        <begin position="102"/>
        <end position="314"/>
    </location>
</feature>
<dbReference type="AlphaFoldDB" id="A0A8J7IN08"/>
<evidence type="ECO:0000256" key="3">
    <source>
        <dbReference type="ARBA" id="ARBA00009677"/>
    </source>
</evidence>